<keyword evidence="3 6" id="KW-0812">Transmembrane</keyword>
<evidence type="ECO:0000256" key="1">
    <source>
        <dbReference type="ARBA" id="ARBA00004651"/>
    </source>
</evidence>
<dbReference type="GO" id="GO:0005886">
    <property type="term" value="C:plasma membrane"/>
    <property type="evidence" value="ECO:0007669"/>
    <property type="project" value="UniProtKB-SubCell"/>
</dbReference>
<reference evidence="8 9" key="1">
    <citation type="submission" date="2013-12" db="EMBL/GenBank/DDBJ databases">
        <authorList>
            <consortium name="DOE Joint Genome Institute"/>
            <person name="Smidt H."/>
            <person name="Huntemann M."/>
            <person name="Han J."/>
            <person name="Chen A."/>
            <person name="Kyrpides N."/>
            <person name="Mavromatis K."/>
            <person name="Markowitz V."/>
            <person name="Palaniappan K."/>
            <person name="Ivanova N."/>
            <person name="Schaumberg A."/>
            <person name="Pati A."/>
            <person name="Liolios K."/>
            <person name="Nordberg H.P."/>
            <person name="Cantor M.N."/>
            <person name="Hua S.X."/>
            <person name="Woyke T."/>
        </authorList>
    </citation>
    <scope>NUCLEOTIDE SEQUENCE [LARGE SCALE GENOMIC DNA]</scope>
    <source>
        <strain evidence="9">DSM 15288</strain>
    </source>
</reference>
<gene>
    <name evidence="8" type="ORF">DESME_08725</name>
</gene>
<dbReference type="EMBL" id="CP007032">
    <property type="protein sequence ID" value="AHF07151.1"/>
    <property type="molecule type" value="Genomic_DNA"/>
</dbReference>
<evidence type="ECO:0000259" key="7">
    <source>
        <dbReference type="Pfam" id="PF09335"/>
    </source>
</evidence>
<dbReference type="KEGG" id="dmt:DESME_08725"/>
<dbReference type="OrthoDB" id="9812980at2"/>
<evidence type="ECO:0000256" key="2">
    <source>
        <dbReference type="ARBA" id="ARBA00022475"/>
    </source>
</evidence>
<organism evidence="8 9">
    <name type="scientific">Desulfitobacterium metallireducens DSM 15288</name>
    <dbReference type="NCBI Taxonomy" id="871968"/>
    <lineage>
        <taxon>Bacteria</taxon>
        <taxon>Bacillati</taxon>
        <taxon>Bacillota</taxon>
        <taxon>Clostridia</taxon>
        <taxon>Eubacteriales</taxon>
        <taxon>Desulfitobacteriaceae</taxon>
        <taxon>Desulfitobacterium</taxon>
    </lineage>
</organism>
<dbReference type="InterPro" id="IPR015414">
    <property type="entry name" value="TMEM64"/>
</dbReference>
<accession>W0EDL4</accession>
<name>W0EDL4_9FIRM</name>
<dbReference type="AlphaFoldDB" id="W0EDL4"/>
<dbReference type="eggNOG" id="COG0398">
    <property type="taxonomic scope" value="Bacteria"/>
</dbReference>
<dbReference type="STRING" id="871968.DESME_08725"/>
<comment type="similarity">
    <text evidence="6">Belongs to the TVP38/TMEM64 family.</text>
</comment>
<feature type="transmembrane region" description="Helical" evidence="6">
    <location>
        <begin position="186"/>
        <end position="206"/>
    </location>
</feature>
<evidence type="ECO:0000256" key="4">
    <source>
        <dbReference type="ARBA" id="ARBA00022989"/>
    </source>
</evidence>
<evidence type="ECO:0000313" key="9">
    <source>
        <dbReference type="Proteomes" id="UP000010847"/>
    </source>
</evidence>
<sequence>MFTPQKKASFLTLILSMILILFLYPKLQHPQDLQNLILQLGWKGIMLDLLVLSVQMLFPFIPFALLAGMNTLLFGWKIGFALSLMGSLLGSMLGFGLSRTLGQEWARPKLAKLGKWAKLSEDKNFYLIVLARLIPVLPAAAVNYAAGLSPIKFSSFFWATLLGKIPMIAWESWVGHDFWNILNHPWRFALALLIGALGISCAWYGWKQLDQRDNKA</sequence>
<keyword evidence="2 6" id="KW-1003">Cell membrane</keyword>
<dbReference type="PANTHER" id="PTHR12677:SF59">
    <property type="entry name" value="GOLGI APPARATUS MEMBRANE PROTEIN TVP38-RELATED"/>
    <property type="match status" value="1"/>
</dbReference>
<dbReference type="Pfam" id="PF09335">
    <property type="entry name" value="VTT_dom"/>
    <property type="match status" value="1"/>
</dbReference>
<comment type="subcellular location">
    <subcellularLocation>
        <location evidence="1 6">Cell membrane</location>
        <topology evidence="1 6">Multi-pass membrane protein</topology>
    </subcellularLocation>
</comment>
<feature type="transmembrane region" description="Helical" evidence="6">
    <location>
        <begin position="156"/>
        <end position="174"/>
    </location>
</feature>
<feature type="transmembrane region" description="Helical" evidence="6">
    <location>
        <begin position="45"/>
        <end position="66"/>
    </location>
</feature>
<dbReference type="Proteomes" id="UP000010847">
    <property type="component" value="Chromosome"/>
</dbReference>
<keyword evidence="4 6" id="KW-1133">Transmembrane helix</keyword>
<evidence type="ECO:0000313" key="8">
    <source>
        <dbReference type="EMBL" id="AHF07151.1"/>
    </source>
</evidence>
<dbReference type="InterPro" id="IPR032816">
    <property type="entry name" value="VTT_dom"/>
</dbReference>
<dbReference type="HOGENOM" id="CLU_038944_8_3_9"/>
<dbReference type="RefSeq" id="WP_006718614.1">
    <property type="nucleotide sequence ID" value="NZ_CP007032.1"/>
</dbReference>
<protein>
    <recommendedName>
        <fullName evidence="6">TVP38/TMEM64 family membrane protein</fullName>
    </recommendedName>
</protein>
<dbReference type="PANTHER" id="PTHR12677">
    <property type="entry name" value="GOLGI APPARATUS MEMBRANE PROTEIN TVP38-RELATED"/>
    <property type="match status" value="1"/>
</dbReference>
<keyword evidence="9" id="KW-1185">Reference proteome</keyword>
<proteinExistence type="inferred from homology"/>
<evidence type="ECO:0000256" key="6">
    <source>
        <dbReference type="RuleBase" id="RU366058"/>
    </source>
</evidence>
<feature type="transmembrane region" description="Helical" evidence="6">
    <location>
        <begin position="78"/>
        <end position="97"/>
    </location>
</feature>
<evidence type="ECO:0000256" key="5">
    <source>
        <dbReference type="ARBA" id="ARBA00023136"/>
    </source>
</evidence>
<keyword evidence="5 6" id="KW-0472">Membrane</keyword>
<feature type="transmembrane region" description="Helical" evidence="6">
    <location>
        <begin position="125"/>
        <end position="144"/>
    </location>
</feature>
<evidence type="ECO:0000256" key="3">
    <source>
        <dbReference type="ARBA" id="ARBA00022692"/>
    </source>
</evidence>
<feature type="domain" description="VTT" evidence="7">
    <location>
        <begin position="61"/>
        <end position="175"/>
    </location>
</feature>
<feature type="transmembrane region" description="Helical" evidence="6">
    <location>
        <begin position="7"/>
        <end position="25"/>
    </location>
</feature>